<dbReference type="AlphaFoldDB" id="A0A7Y0ARE9"/>
<sequence length="102" mass="11995">MKNIDNPLFGSSRIYKSLTENGVIDFLLNWNNDRDKSDLRTFLSGIFYPDQKEYFNYEGFYVTKTTLRDELKLEKGKKPGDIDVIIIPFSKTKIQKSFKLFP</sequence>
<comment type="caution">
    <text evidence="1">The sequence shown here is derived from an EMBL/GenBank/DDBJ whole genome shotgun (WGS) entry which is preliminary data.</text>
</comment>
<name>A0A7Y0ARE9_9FLAO</name>
<dbReference type="RefSeq" id="WP_169236479.1">
    <property type="nucleotide sequence ID" value="NZ_JABBGI010000034.1"/>
</dbReference>
<reference evidence="1 2" key="1">
    <citation type="submission" date="2020-04" db="EMBL/GenBank/DDBJ databases">
        <title>Chryseobacterium sp. RP-3-3 sp. nov., isolated from Jeju soil.</title>
        <authorList>
            <person name="Dahal R.H."/>
        </authorList>
    </citation>
    <scope>NUCLEOTIDE SEQUENCE [LARGE SCALE GENOMIC DNA]</scope>
    <source>
        <strain evidence="1 2">RP-3-3</strain>
    </source>
</reference>
<evidence type="ECO:0000313" key="2">
    <source>
        <dbReference type="Proteomes" id="UP000544054"/>
    </source>
</evidence>
<organism evidence="1 2">
    <name type="scientific">Chryseobacterium antibioticum</name>
    <dbReference type="NCBI Taxonomy" id="2728847"/>
    <lineage>
        <taxon>Bacteria</taxon>
        <taxon>Pseudomonadati</taxon>
        <taxon>Bacteroidota</taxon>
        <taxon>Flavobacteriia</taxon>
        <taxon>Flavobacteriales</taxon>
        <taxon>Weeksellaceae</taxon>
        <taxon>Chryseobacterium group</taxon>
        <taxon>Chryseobacterium</taxon>
    </lineage>
</organism>
<gene>
    <name evidence="1" type="ORF">HHL23_19785</name>
</gene>
<keyword evidence="2" id="KW-1185">Reference proteome</keyword>
<accession>A0A7Y0ARE9</accession>
<evidence type="ECO:0000313" key="1">
    <source>
        <dbReference type="EMBL" id="NML72019.1"/>
    </source>
</evidence>
<dbReference type="Proteomes" id="UP000544054">
    <property type="component" value="Unassembled WGS sequence"/>
</dbReference>
<proteinExistence type="predicted"/>
<dbReference type="EMBL" id="JABBGI010000034">
    <property type="protein sequence ID" value="NML72019.1"/>
    <property type="molecule type" value="Genomic_DNA"/>
</dbReference>
<protein>
    <submittedName>
        <fullName evidence="1">Uncharacterized protein</fullName>
    </submittedName>
</protein>